<dbReference type="GO" id="GO:0004888">
    <property type="term" value="F:transmembrane signaling receptor activity"/>
    <property type="evidence" value="ECO:0007669"/>
    <property type="project" value="InterPro"/>
</dbReference>
<evidence type="ECO:0000259" key="14">
    <source>
        <dbReference type="PROSITE" id="PS50885"/>
    </source>
</evidence>
<keyword evidence="7 12" id="KW-1133">Transmembrane helix</keyword>
<dbReference type="SUPFAM" id="SSF47170">
    <property type="entry name" value="Aspartate receptor, ligand-binding domain"/>
    <property type="match status" value="1"/>
</dbReference>
<evidence type="ECO:0000259" key="13">
    <source>
        <dbReference type="PROSITE" id="PS50111"/>
    </source>
</evidence>
<keyword evidence="8 12" id="KW-0472">Membrane</keyword>
<dbReference type="InterPro" id="IPR003122">
    <property type="entry name" value="Tar_rcpt_lig-bd"/>
</dbReference>
<dbReference type="AlphaFoldDB" id="A0A1I0DHN0"/>
<dbReference type="Gene3D" id="1.20.120.30">
    <property type="entry name" value="Aspartate receptor, ligand-binding domain"/>
    <property type="match status" value="1"/>
</dbReference>
<dbReference type="InterPro" id="IPR004089">
    <property type="entry name" value="MCPsignal_dom"/>
</dbReference>
<dbReference type="Proteomes" id="UP000242642">
    <property type="component" value="Unassembled WGS sequence"/>
</dbReference>
<feature type="domain" description="Methyl-accepting transducer" evidence="13">
    <location>
        <begin position="268"/>
        <end position="497"/>
    </location>
</feature>
<keyword evidence="6 12" id="KW-0812">Transmembrane</keyword>
<feature type="transmembrane region" description="Helical" evidence="12">
    <location>
        <begin position="6"/>
        <end position="25"/>
    </location>
</feature>
<evidence type="ECO:0000256" key="7">
    <source>
        <dbReference type="ARBA" id="ARBA00022989"/>
    </source>
</evidence>
<protein>
    <submittedName>
        <fullName evidence="15">Methyl-accepting chemotaxis sensory transducer with TarH sensor</fullName>
    </submittedName>
</protein>
<dbReference type="Pfam" id="PF00672">
    <property type="entry name" value="HAMP"/>
    <property type="match status" value="1"/>
</dbReference>
<dbReference type="InterPro" id="IPR035440">
    <property type="entry name" value="4HB_MCP_dom_sf"/>
</dbReference>
<dbReference type="PANTHER" id="PTHR43531">
    <property type="entry name" value="PROTEIN ICFG"/>
    <property type="match status" value="1"/>
</dbReference>
<dbReference type="InterPro" id="IPR051310">
    <property type="entry name" value="MCP_chemotaxis"/>
</dbReference>
<evidence type="ECO:0000256" key="5">
    <source>
        <dbReference type="ARBA" id="ARBA00022519"/>
    </source>
</evidence>
<comment type="similarity">
    <text evidence="10">Belongs to the methyl-accepting chemotaxis (MCP) protein family.</text>
</comment>
<dbReference type="CDD" id="cd11386">
    <property type="entry name" value="MCP_signal"/>
    <property type="match status" value="1"/>
</dbReference>
<dbReference type="OrthoDB" id="9765776at2"/>
<dbReference type="SUPFAM" id="SSF58104">
    <property type="entry name" value="Methyl-accepting chemotaxis protein (MCP) signaling domain"/>
    <property type="match status" value="1"/>
</dbReference>
<sequence length="513" mass="56398">MFKNIKISTSLISIFIIFAILQLINSGLSFSSANRSLVDFDEVVVLNQQREYLASSEEALLRARIETHRTMLHIWYKFDDKLPGLMESSEKELKHARDNFNAFLNLPTISENGRILKASVEKAGLAFLDVLDQQMAALKSRGADGFMEFNPQPYQIAYEQAFKEYIDNINAQLEKKQNEKIADYRIALLQIILGSIIVLFIVISAIIWLKKVIINPLDTLLEQFEYITNGDLSNHIHVSGKNEISKLFQFFDKMQNSLINTVHTVREASDIIVKGVQNLALVGEDLSTKTEQQAASLEQTAASMEEITQTVKLNADNARSASVLAEDTSGTAKKGGEITSTVISTMNEISESSQKIGLITNVIDSIAFQTNILALNAAVEAARAGEQGRGFAVVASEVRNLAQRSAQAAKEIKELIEDALQRVSTGASLVKNSGETMEVIVNSAVKVNAIIAEISNASDEQSKGIEQISEAVHQMDQVTQQNGTIVHTVASSTRTLEQQANNLAQAVSVFHLP</sequence>
<keyword evidence="5" id="KW-0997">Cell inner membrane</keyword>
<dbReference type="Gene3D" id="1.10.287.950">
    <property type="entry name" value="Methyl-accepting chemotaxis protein"/>
    <property type="match status" value="1"/>
</dbReference>
<gene>
    <name evidence="15" type="ORF">SAMN02583745_01998</name>
</gene>
<feature type="transmembrane region" description="Helical" evidence="12">
    <location>
        <begin position="186"/>
        <end position="209"/>
    </location>
</feature>
<evidence type="ECO:0000256" key="6">
    <source>
        <dbReference type="ARBA" id="ARBA00022692"/>
    </source>
</evidence>
<keyword evidence="3" id="KW-0488">Methylation</keyword>
<organism evidence="15 16">
    <name type="scientific">Thorsellia anophelis DSM 18579</name>
    <dbReference type="NCBI Taxonomy" id="1123402"/>
    <lineage>
        <taxon>Bacteria</taxon>
        <taxon>Pseudomonadati</taxon>
        <taxon>Pseudomonadota</taxon>
        <taxon>Gammaproteobacteria</taxon>
        <taxon>Enterobacterales</taxon>
        <taxon>Thorselliaceae</taxon>
        <taxon>Thorsellia</taxon>
    </lineage>
</organism>
<accession>A0A1I0DHN0</accession>
<dbReference type="EMBL" id="FOHV01000016">
    <property type="protein sequence ID" value="SET31904.1"/>
    <property type="molecule type" value="Genomic_DNA"/>
</dbReference>
<evidence type="ECO:0000313" key="16">
    <source>
        <dbReference type="Proteomes" id="UP000242642"/>
    </source>
</evidence>
<evidence type="ECO:0000256" key="11">
    <source>
        <dbReference type="PROSITE-ProRule" id="PRU00284"/>
    </source>
</evidence>
<dbReference type="CDD" id="cd19407">
    <property type="entry name" value="Tar_Tsr_sensor"/>
    <property type="match status" value="1"/>
</dbReference>
<dbReference type="PROSITE" id="PS50885">
    <property type="entry name" value="HAMP"/>
    <property type="match status" value="1"/>
</dbReference>
<evidence type="ECO:0000256" key="12">
    <source>
        <dbReference type="SAM" id="Phobius"/>
    </source>
</evidence>
<name>A0A1I0DHN0_9GAMM</name>
<dbReference type="STRING" id="1123402.SAMN02583745_01998"/>
<dbReference type="CDD" id="cd06225">
    <property type="entry name" value="HAMP"/>
    <property type="match status" value="1"/>
</dbReference>
<proteinExistence type="inferred from homology"/>
<evidence type="ECO:0000256" key="9">
    <source>
        <dbReference type="ARBA" id="ARBA00023224"/>
    </source>
</evidence>
<reference evidence="16" key="1">
    <citation type="submission" date="2016-10" db="EMBL/GenBank/DDBJ databases">
        <authorList>
            <person name="Varghese N."/>
            <person name="Submissions S."/>
        </authorList>
    </citation>
    <scope>NUCLEOTIDE SEQUENCE [LARGE SCALE GENOMIC DNA]</scope>
    <source>
        <strain evidence="16">DSM 18579</strain>
    </source>
</reference>
<dbReference type="Pfam" id="PF02203">
    <property type="entry name" value="TarH"/>
    <property type="match status" value="1"/>
</dbReference>
<evidence type="ECO:0000256" key="3">
    <source>
        <dbReference type="ARBA" id="ARBA00022481"/>
    </source>
</evidence>
<dbReference type="RefSeq" id="WP_093320467.1">
    <property type="nucleotide sequence ID" value="NZ_FOHV01000016.1"/>
</dbReference>
<dbReference type="Pfam" id="PF00015">
    <property type="entry name" value="MCPsignal"/>
    <property type="match status" value="1"/>
</dbReference>
<dbReference type="PRINTS" id="PR00260">
    <property type="entry name" value="CHEMTRNSDUCR"/>
</dbReference>
<dbReference type="SMART" id="SM00304">
    <property type="entry name" value="HAMP"/>
    <property type="match status" value="1"/>
</dbReference>
<keyword evidence="4" id="KW-0145">Chemotaxis</keyword>
<dbReference type="InterPro" id="IPR004090">
    <property type="entry name" value="Chemotax_Me-accpt_rcpt"/>
</dbReference>
<dbReference type="GO" id="GO:0006935">
    <property type="term" value="P:chemotaxis"/>
    <property type="evidence" value="ECO:0007669"/>
    <property type="project" value="UniProtKB-KW"/>
</dbReference>
<keyword evidence="9 11" id="KW-0807">Transducer</keyword>
<evidence type="ECO:0000256" key="2">
    <source>
        <dbReference type="ARBA" id="ARBA00022475"/>
    </source>
</evidence>
<evidence type="ECO:0000256" key="8">
    <source>
        <dbReference type="ARBA" id="ARBA00023136"/>
    </source>
</evidence>
<dbReference type="PANTHER" id="PTHR43531:SF14">
    <property type="entry name" value="METHYL-ACCEPTING CHEMOTAXIS PROTEIN I-RELATED"/>
    <property type="match status" value="1"/>
</dbReference>
<dbReference type="SMART" id="SM00283">
    <property type="entry name" value="MA"/>
    <property type="match status" value="1"/>
</dbReference>
<evidence type="ECO:0000256" key="4">
    <source>
        <dbReference type="ARBA" id="ARBA00022500"/>
    </source>
</evidence>
<dbReference type="GO" id="GO:0005886">
    <property type="term" value="C:plasma membrane"/>
    <property type="evidence" value="ECO:0007669"/>
    <property type="project" value="UniProtKB-SubCell"/>
</dbReference>
<keyword evidence="2" id="KW-1003">Cell membrane</keyword>
<keyword evidence="16" id="KW-1185">Reference proteome</keyword>
<evidence type="ECO:0000256" key="1">
    <source>
        <dbReference type="ARBA" id="ARBA00004429"/>
    </source>
</evidence>
<dbReference type="FunFam" id="1.10.287.950:FF:000001">
    <property type="entry name" value="Methyl-accepting chemotaxis sensory transducer"/>
    <property type="match status" value="1"/>
</dbReference>
<dbReference type="InterPro" id="IPR003660">
    <property type="entry name" value="HAMP_dom"/>
</dbReference>
<evidence type="ECO:0000313" key="15">
    <source>
        <dbReference type="EMBL" id="SET31904.1"/>
    </source>
</evidence>
<evidence type="ECO:0000256" key="10">
    <source>
        <dbReference type="ARBA" id="ARBA00029447"/>
    </source>
</evidence>
<dbReference type="GO" id="GO:0007165">
    <property type="term" value="P:signal transduction"/>
    <property type="evidence" value="ECO:0007669"/>
    <property type="project" value="UniProtKB-KW"/>
</dbReference>
<feature type="domain" description="HAMP" evidence="14">
    <location>
        <begin position="211"/>
        <end position="263"/>
    </location>
</feature>
<comment type="subcellular location">
    <subcellularLocation>
        <location evidence="1">Cell inner membrane</location>
        <topology evidence="1">Multi-pass membrane protein</topology>
    </subcellularLocation>
</comment>
<dbReference type="PROSITE" id="PS50111">
    <property type="entry name" value="CHEMOTAXIS_TRANSDUC_2"/>
    <property type="match status" value="1"/>
</dbReference>